<dbReference type="Gene3D" id="3.30.450.20">
    <property type="entry name" value="PAS domain"/>
    <property type="match status" value="1"/>
</dbReference>
<evidence type="ECO:0000256" key="1">
    <source>
        <dbReference type="ARBA" id="ARBA00004429"/>
    </source>
</evidence>
<dbReference type="PROSITE" id="PS50192">
    <property type="entry name" value="T_SNARE"/>
    <property type="match status" value="1"/>
</dbReference>
<dbReference type="OrthoDB" id="5675566at2"/>
<comment type="caution">
    <text evidence="9">The sequence shown here is derived from an EMBL/GenBank/DDBJ whole genome shotgun (WGS) entry which is preliminary data.</text>
</comment>
<dbReference type="InterPro" id="IPR013655">
    <property type="entry name" value="PAS_fold_3"/>
</dbReference>
<accession>A0A066US16</accession>
<keyword evidence="2" id="KW-0472">Membrane</keyword>
<dbReference type="GO" id="GO:0004888">
    <property type="term" value="F:transmembrane signaling receptor activity"/>
    <property type="evidence" value="ECO:0007669"/>
    <property type="project" value="InterPro"/>
</dbReference>
<keyword evidence="10" id="KW-1185">Reference proteome</keyword>
<dbReference type="PROSITE" id="PS50112">
    <property type="entry name" value="PAS"/>
    <property type="match status" value="1"/>
</dbReference>
<dbReference type="InterPro" id="IPR004089">
    <property type="entry name" value="MCPsignal_dom"/>
</dbReference>
<dbReference type="PROSITE" id="PS50111">
    <property type="entry name" value="CHEMOTAXIS_TRANSDUC_2"/>
    <property type="match status" value="1"/>
</dbReference>
<dbReference type="AlphaFoldDB" id="A0A066US16"/>
<dbReference type="Gene3D" id="1.10.287.950">
    <property type="entry name" value="Methyl-accepting chemotaxis protein"/>
    <property type="match status" value="1"/>
</dbReference>
<dbReference type="GO" id="GO:0007165">
    <property type="term" value="P:signal transduction"/>
    <property type="evidence" value="ECO:0007669"/>
    <property type="project" value="UniProtKB-KW"/>
</dbReference>
<evidence type="ECO:0000256" key="5">
    <source>
        <dbReference type="PROSITE-ProRule" id="PRU00284"/>
    </source>
</evidence>
<dbReference type="PANTHER" id="PTHR32089:SF52">
    <property type="entry name" value="CHEMOTAXIS SIGNAL TRANSDUCTION SYSTEM METHYL ACCEPTING SENSORY TRANSDUCER WITH PAS SENSORY DOMAIN"/>
    <property type="match status" value="1"/>
</dbReference>
<dbReference type="PANTHER" id="PTHR32089">
    <property type="entry name" value="METHYL-ACCEPTING CHEMOTAXIS PROTEIN MCPB"/>
    <property type="match status" value="1"/>
</dbReference>
<dbReference type="SMART" id="SM00283">
    <property type="entry name" value="MA"/>
    <property type="match status" value="1"/>
</dbReference>
<reference evidence="9 10" key="1">
    <citation type="submission" date="2014-02" db="EMBL/GenBank/DDBJ databases">
        <title>Vibrio fortis Dalian14 Genome Sequencing.</title>
        <authorList>
            <person name="Wang Y."/>
            <person name="Song L."/>
            <person name="Liu G."/>
            <person name="Ding J."/>
        </authorList>
    </citation>
    <scope>NUCLEOTIDE SEQUENCE [LARGE SCALE GENOMIC DNA]</scope>
    <source>
        <strain evidence="9 10">Dalian14</strain>
    </source>
</reference>
<protein>
    <submittedName>
        <fullName evidence="9">Chemotaxis protein</fullName>
    </submittedName>
</protein>
<feature type="domain" description="T-SNARE coiled-coil homology" evidence="8">
    <location>
        <begin position="421"/>
        <end position="483"/>
    </location>
</feature>
<dbReference type="PRINTS" id="PR00260">
    <property type="entry name" value="CHEMTRNSDUCR"/>
</dbReference>
<evidence type="ECO:0000256" key="4">
    <source>
        <dbReference type="ARBA" id="ARBA00029447"/>
    </source>
</evidence>
<evidence type="ECO:0000259" key="7">
    <source>
        <dbReference type="PROSITE" id="PS50112"/>
    </source>
</evidence>
<dbReference type="CDD" id="cd00130">
    <property type="entry name" value="PAS"/>
    <property type="match status" value="1"/>
</dbReference>
<evidence type="ECO:0000259" key="6">
    <source>
        <dbReference type="PROSITE" id="PS50111"/>
    </source>
</evidence>
<proteinExistence type="inferred from homology"/>
<evidence type="ECO:0000256" key="3">
    <source>
        <dbReference type="ARBA" id="ARBA00023224"/>
    </source>
</evidence>
<dbReference type="NCBIfam" id="TIGR00229">
    <property type="entry name" value="sensory_box"/>
    <property type="match status" value="1"/>
</dbReference>
<comment type="similarity">
    <text evidence="4">Belongs to the methyl-accepting chemotaxis (MCP) protein family.</text>
</comment>
<dbReference type="RefSeq" id="WP_032552355.1">
    <property type="nucleotide sequence ID" value="NZ_JFFR01000027.1"/>
</dbReference>
<dbReference type="GO" id="GO:0006935">
    <property type="term" value="P:chemotaxis"/>
    <property type="evidence" value="ECO:0007669"/>
    <property type="project" value="InterPro"/>
</dbReference>
<evidence type="ECO:0000313" key="9">
    <source>
        <dbReference type="EMBL" id="KDN26998.1"/>
    </source>
</evidence>
<feature type="domain" description="Methyl-accepting transducer" evidence="6">
    <location>
        <begin position="234"/>
        <end position="470"/>
    </location>
</feature>
<dbReference type="Proteomes" id="UP000027219">
    <property type="component" value="Unassembled WGS sequence"/>
</dbReference>
<evidence type="ECO:0000259" key="8">
    <source>
        <dbReference type="PROSITE" id="PS50192"/>
    </source>
</evidence>
<dbReference type="SUPFAM" id="SSF58104">
    <property type="entry name" value="Methyl-accepting chemotaxis protein (MCP) signaling domain"/>
    <property type="match status" value="1"/>
</dbReference>
<dbReference type="Pfam" id="PF00015">
    <property type="entry name" value="MCPsignal"/>
    <property type="match status" value="1"/>
</dbReference>
<organism evidence="9 10">
    <name type="scientific">Vibrio fortis</name>
    <dbReference type="NCBI Taxonomy" id="212667"/>
    <lineage>
        <taxon>Bacteria</taxon>
        <taxon>Pseudomonadati</taxon>
        <taxon>Pseudomonadota</taxon>
        <taxon>Gammaproteobacteria</taxon>
        <taxon>Vibrionales</taxon>
        <taxon>Vibrionaceae</taxon>
        <taxon>Vibrio</taxon>
    </lineage>
</organism>
<dbReference type="SUPFAM" id="SSF55785">
    <property type="entry name" value="PYP-like sensor domain (PAS domain)"/>
    <property type="match status" value="1"/>
</dbReference>
<dbReference type="EMBL" id="JFFR01000027">
    <property type="protein sequence ID" value="KDN26998.1"/>
    <property type="molecule type" value="Genomic_DNA"/>
</dbReference>
<keyword evidence="3 5" id="KW-0807">Transducer</keyword>
<sequence>MTINQEVHVPVGAELISTTDLNGRITYVNNIFCEIAGFTKEELLGQHHNIVRHKDMPKAAFADLWSHLKQGEVWRGAVKNSTKDGGYYWVDAFVCPIYENGDHVGYQSVRVHLENQYKKRAIEAYEKLNQKPSLNVQVGRFQNLKLASGLLAGAAFTYLAFTSSPLFNLATPAFLLSLYYRELVSNPSEQKQRANDYDSVSRLVFSTNRNNATDYHLKIEQGRVRTILGRVTDRGLSIRSSAEEVNKSSAQSQSNIARETQELEAVSVAIEEMTQTIQDVAKNCVQTSEQVKIAESHCKEALSSIGITRQKVETMTQEVEQSTLVASKVVSESEQINAIISEVQGIAEQTNLLALNAAIEAARAGSAGRGFAVVADEVRALSIRTQDATEHIQKTIGRIQASLHELQDKMIENQNVSQVCTQETKHSETKVVAMSNSLNEISDIALQTATAAEQQGTVAEDISTNIMSINDASRSNLAQAEALSTLSQELTVSADNLNGLALSFSNR</sequence>
<dbReference type="InterPro" id="IPR035965">
    <property type="entry name" value="PAS-like_dom_sf"/>
</dbReference>
<evidence type="ECO:0000313" key="10">
    <source>
        <dbReference type="Proteomes" id="UP000027219"/>
    </source>
</evidence>
<comment type="subcellular location">
    <subcellularLocation>
        <location evidence="1">Cell inner membrane</location>
        <topology evidence="1">Multi-pass membrane protein</topology>
    </subcellularLocation>
</comment>
<gene>
    <name evidence="9" type="ORF">VFDL14_18925</name>
</gene>
<evidence type="ECO:0000256" key="2">
    <source>
        <dbReference type="ARBA" id="ARBA00022519"/>
    </source>
</evidence>
<dbReference type="InterPro" id="IPR000727">
    <property type="entry name" value="T_SNARE_dom"/>
</dbReference>
<name>A0A066US16_9VIBR</name>
<dbReference type="STRING" id="212667.VFDL14_18925"/>
<dbReference type="GO" id="GO:0005886">
    <property type="term" value="C:plasma membrane"/>
    <property type="evidence" value="ECO:0007669"/>
    <property type="project" value="UniProtKB-SubCell"/>
</dbReference>
<dbReference type="Pfam" id="PF08447">
    <property type="entry name" value="PAS_3"/>
    <property type="match status" value="1"/>
</dbReference>
<keyword evidence="2" id="KW-1003">Cell membrane</keyword>
<dbReference type="InterPro" id="IPR004090">
    <property type="entry name" value="Chemotax_Me-accpt_rcpt"/>
</dbReference>
<dbReference type="InterPro" id="IPR000014">
    <property type="entry name" value="PAS"/>
</dbReference>
<feature type="domain" description="PAS" evidence="7">
    <location>
        <begin position="16"/>
        <end position="46"/>
    </location>
</feature>
<keyword evidence="2" id="KW-0997">Cell inner membrane</keyword>